<evidence type="ECO:0000259" key="1">
    <source>
        <dbReference type="Pfam" id="PF12867"/>
    </source>
</evidence>
<gene>
    <name evidence="2" type="ORF">PUW25_07020</name>
</gene>
<dbReference type="RefSeq" id="WP_274338567.1">
    <property type="nucleotide sequence ID" value="NZ_CP118108.1"/>
</dbReference>
<dbReference type="Pfam" id="PF12867">
    <property type="entry name" value="DinB_2"/>
    <property type="match status" value="1"/>
</dbReference>
<dbReference type="EMBL" id="CP118108">
    <property type="protein sequence ID" value="WDI03698.1"/>
    <property type="molecule type" value="Genomic_DNA"/>
</dbReference>
<feature type="domain" description="DinB-like" evidence="1">
    <location>
        <begin position="47"/>
        <end position="179"/>
    </location>
</feature>
<evidence type="ECO:0000313" key="2">
    <source>
        <dbReference type="EMBL" id="WDI03698.1"/>
    </source>
</evidence>
<dbReference type="Proteomes" id="UP001221519">
    <property type="component" value="Chromosome"/>
</dbReference>
<name>A0ABY7XD25_9BACL</name>
<accession>A0ABY7XD25</accession>
<dbReference type="Gene3D" id="1.20.120.450">
    <property type="entry name" value="dinb family like domain"/>
    <property type="match status" value="1"/>
</dbReference>
<evidence type="ECO:0000313" key="3">
    <source>
        <dbReference type="Proteomes" id="UP001221519"/>
    </source>
</evidence>
<keyword evidence="3" id="KW-1185">Reference proteome</keyword>
<organism evidence="2 3">
    <name type="scientific">Paenibacillus urinalis</name>
    <dbReference type="NCBI Taxonomy" id="521520"/>
    <lineage>
        <taxon>Bacteria</taxon>
        <taxon>Bacillati</taxon>
        <taxon>Bacillota</taxon>
        <taxon>Bacilli</taxon>
        <taxon>Bacillales</taxon>
        <taxon>Paenibacillaceae</taxon>
        <taxon>Paenibacillus</taxon>
    </lineage>
</organism>
<proteinExistence type="predicted"/>
<dbReference type="SUPFAM" id="SSF109854">
    <property type="entry name" value="DinB/YfiT-like putative metalloenzymes"/>
    <property type="match status" value="1"/>
</dbReference>
<dbReference type="InterPro" id="IPR034660">
    <property type="entry name" value="DinB/YfiT-like"/>
</dbReference>
<reference evidence="2 3" key="1">
    <citation type="submission" date="2023-02" db="EMBL/GenBank/DDBJ databases">
        <title>Pathogen: clinical or host-associated sample.</title>
        <authorList>
            <person name="Hergert J."/>
            <person name="Casey R."/>
            <person name="Wagner J."/>
            <person name="Young E.L."/>
            <person name="Oakeson K.F."/>
        </authorList>
    </citation>
    <scope>NUCLEOTIDE SEQUENCE [LARGE SCALE GENOMIC DNA]</scope>
    <source>
        <strain evidence="2 3">2022CK-00829</strain>
    </source>
</reference>
<sequence>MKTAMKLLSINIPEKGDRMKQYDFDIKPGMTGTAGLLHSMVRYNFERLKRQVKGLTQEEIDYKGKERNQNSIAELLRHLSVVDLNWVYRLQCKEVPKEWIEKLGPMIDENGKLPAVHRISVSTLIQEYEGIQDMFENVCMNIKENQLEDQVPFENGNTASIRWGIWHVADHSRHHYAQIVSIKKQFLRD</sequence>
<dbReference type="InterPro" id="IPR024775">
    <property type="entry name" value="DinB-like"/>
</dbReference>
<protein>
    <submittedName>
        <fullName evidence="2">DinB family protein</fullName>
    </submittedName>
</protein>